<gene>
    <name evidence="1" type="ORF">DPMN_033779</name>
</gene>
<organism evidence="1 2">
    <name type="scientific">Dreissena polymorpha</name>
    <name type="common">Zebra mussel</name>
    <name type="synonym">Mytilus polymorpha</name>
    <dbReference type="NCBI Taxonomy" id="45954"/>
    <lineage>
        <taxon>Eukaryota</taxon>
        <taxon>Metazoa</taxon>
        <taxon>Spiralia</taxon>
        <taxon>Lophotrochozoa</taxon>
        <taxon>Mollusca</taxon>
        <taxon>Bivalvia</taxon>
        <taxon>Autobranchia</taxon>
        <taxon>Heteroconchia</taxon>
        <taxon>Euheterodonta</taxon>
        <taxon>Imparidentia</taxon>
        <taxon>Neoheterodontei</taxon>
        <taxon>Myida</taxon>
        <taxon>Dreissenoidea</taxon>
        <taxon>Dreissenidae</taxon>
        <taxon>Dreissena</taxon>
    </lineage>
</organism>
<evidence type="ECO:0000313" key="1">
    <source>
        <dbReference type="EMBL" id="KAH3870591.1"/>
    </source>
</evidence>
<accession>A0A9D4M6N9</accession>
<comment type="caution">
    <text evidence="1">The sequence shown here is derived from an EMBL/GenBank/DDBJ whole genome shotgun (WGS) entry which is preliminary data.</text>
</comment>
<dbReference type="AlphaFoldDB" id="A0A9D4M6N9"/>
<reference evidence="1" key="2">
    <citation type="submission" date="2020-11" db="EMBL/GenBank/DDBJ databases">
        <authorList>
            <person name="McCartney M.A."/>
            <person name="Auch B."/>
            <person name="Kono T."/>
            <person name="Mallez S."/>
            <person name="Becker A."/>
            <person name="Gohl D.M."/>
            <person name="Silverstein K.A.T."/>
            <person name="Koren S."/>
            <person name="Bechman K.B."/>
            <person name="Herman A."/>
            <person name="Abrahante J.E."/>
            <person name="Garbe J."/>
        </authorList>
    </citation>
    <scope>NUCLEOTIDE SEQUENCE</scope>
    <source>
        <strain evidence="1">Duluth1</strain>
        <tissue evidence="1">Whole animal</tissue>
    </source>
</reference>
<keyword evidence="2" id="KW-1185">Reference proteome</keyword>
<proteinExistence type="predicted"/>
<evidence type="ECO:0000313" key="2">
    <source>
        <dbReference type="Proteomes" id="UP000828390"/>
    </source>
</evidence>
<name>A0A9D4M6N9_DREPO</name>
<dbReference type="EMBL" id="JAIWYP010000002">
    <property type="protein sequence ID" value="KAH3870591.1"/>
    <property type="molecule type" value="Genomic_DNA"/>
</dbReference>
<sequence>MSLSSQLIQVTLELLVSVDLHKNGDDKEGLLLSGLDFLPDGRLVALDNKNKKCIILNELLQRLGTPYKFKFFPHSVVCVSHDEL</sequence>
<reference evidence="1" key="1">
    <citation type="journal article" date="2019" name="bioRxiv">
        <title>The Genome of the Zebra Mussel, Dreissena polymorpha: A Resource for Invasive Species Research.</title>
        <authorList>
            <person name="McCartney M.A."/>
            <person name="Auch B."/>
            <person name="Kono T."/>
            <person name="Mallez S."/>
            <person name="Zhang Y."/>
            <person name="Obille A."/>
            <person name="Becker A."/>
            <person name="Abrahante J.E."/>
            <person name="Garbe J."/>
            <person name="Badalamenti J.P."/>
            <person name="Herman A."/>
            <person name="Mangelson H."/>
            <person name="Liachko I."/>
            <person name="Sullivan S."/>
            <person name="Sone E.D."/>
            <person name="Koren S."/>
            <person name="Silverstein K.A.T."/>
            <person name="Beckman K.B."/>
            <person name="Gohl D.M."/>
        </authorList>
    </citation>
    <scope>NUCLEOTIDE SEQUENCE</scope>
    <source>
        <strain evidence="1">Duluth1</strain>
        <tissue evidence="1">Whole animal</tissue>
    </source>
</reference>
<dbReference type="Proteomes" id="UP000828390">
    <property type="component" value="Unassembled WGS sequence"/>
</dbReference>
<protein>
    <submittedName>
        <fullName evidence="1">Uncharacterized protein</fullName>
    </submittedName>
</protein>